<evidence type="ECO:0000313" key="3">
    <source>
        <dbReference type="EMBL" id="SHJ56582.1"/>
    </source>
</evidence>
<dbReference type="PANTHER" id="PTHR33434">
    <property type="entry name" value="DEGV DOMAIN-CONTAINING PROTEIN DR_1986-RELATED"/>
    <property type="match status" value="1"/>
</dbReference>
<dbReference type="EMBL" id="FRAC01000006">
    <property type="protein sequence ID" value="SHJ56582.1"/>
    <property type="molecule type" value="Genomic_DNA"/>
</dbReference>
<dbReference type="Pfam" id="PF02645">
    <property type="entry name" value="DegV"/>
    <property type="match status" value="1"/>
</dbReference>
<dbReference type="AlphaFoldDB" id="A0A1M6KCC1"/>
<dbReference type="Gene3D" id="3.30.1180.10">
    <property type="match status" value="1"/>
</dbReference>
<dbReference type="PANTHER" id="PTHR33434:SF3">
    <property type="entry name" value="DEGV DOMAIN-CONTAINING PROTEIN YITS"/>
    <property type="match status" value="1"/>
</dbReference>
<dbReference type="SUPFAM" id="SSF82549">
    <property type="entry name" value="DAK1/DegV-like"/>
    <property type="match status" value="1"/>
</dbReference>
<dbReference type="PROSITE" id="PS51482">
    <property type="entry name" value="DEGV"/>
    <property type="match status" value="1"/>
</dbReference>
<protein>
    <submittedName>
        <fullName evidence="3">EDD domain protein, DegV family</fullName>
    </submittedName>
</protein>
<accession>A0A1M6KCC1</accession>
<dbReference type="OrthoDB" id="9781230at2"/>
<evidence type="ECO:0000313" key="4">
    <source>
        <dbReference type="Proteomes" id="UP000184386"/>
    </source>
</evidence>
<comment type="function">
    <text evidence="1">May bind long-chain fatty acids, such as palmitate, and may play a role in lipid transport or fatty acid metabolism.</text>
</comment>
<dbReference type="InterPro" id="IPR003797">
    <property type="entry name" value="DegV"/>
</dbReference>
<dbReference type="RefSeq" id="WP_073272403.1">
    <property type="nucleotide sequence ID" value="NZ_FRAC01000006.1"/>
</dbReference>
<proteinExistence type="predicted"/>
<keyword evidence="4" id="KW-1185">Reference proteome</keyword>
<keyword evidence="2" id="KW-0446">Lipid-binding</keyword>
<name>A0A1M6KCC1_9FIRM</name>
<evidence type="ECO:0000256" key="1">
    <source>
        <dbReference type="ARBA" id="ARBA00003238"/>
    </source>
</evidence>
<dbReference type="InterPro" id="IPR050270">
    <property type="entry name" value="DegV_domain_contain"/>
</dbReference>
<reference evidence="3 4" key="1">
    <citation type="submission" date="2016-11" db="EMBL/GenBank/DDBJ databases">
        <authorList>
            <person name="Jaros S."/>
            <person name="Januszkiewicz K."/>
            <person name="Wedrychowicz H."/>
        </authorList>
    </citation>
    <scope>NUCLEOTIDE SEQUENCE [LARGE SCALE GENOMIC DNA]</scope>
    <source>
        <strain evidence="3 4">DSM 15929</strain>
    </source>
</reference>
<gene>
    <name evidence="3" type="ORF">SAMN02745136_00400</name>
</gene>
<organism evidence="3 4">
    <name type="scientific">Anaerocolumna jejuensis DSM 15929</name>
    <dbReference type="NCBI Taxonomy" id="1121322"/>
    <lineage>
        <taxon>Bacteria</taxon>
        <taxon>Bacillati</taxon>
        <taxon>Bacillota</taxon>
        <taxon>Clostridia</taxon>
        <taxon>Lachnospirales</taxon>
        <taxon>Lachnospiraceae</taxon>
        <taxon>Anaerocolumna</taxon>
    </lineage>
</organism>
<dbReference type="InterPro" id="IPR043168">
    <property type="entry name" value="DegV_C"/>
</dbReference>
<dbReference type="Proteomes" id="UP000184386">
    <property type="component" value="Unassembled WGS sequence"/>
</dbReference>
<evidence type="ECO:0000256" key="2">
    <source>
        <dbReference type="ARBA" id="ARBA00023121"/>
    </source>
</evidence>
<dbReference type="STRING" id="1121322.SAMN02745136_00400"/>
<sequence length="282" mass="31714">MEKIALITDSACDIDEETLRKYNIHVLPFKIIYKEHEYTDGIEITPQEVYANMKTEIPKSSQPSMEDIENLYKKLEAENYTHVISINISSGISGTVNAVEFISRQYPAINTFVYDTKSTSVCQGIIVKKCGELLKEGMSFEKLKKAIPEMKKKVHMYFVFGTLEYAIKGGRIGKISGTIGNILDIKPIVSFDEEFGQCYTCEKIRGRVKSLNRLIELGEKFVSKKTCDAYVIHGNVEEDARKICDKLRENPSIKNVYLIGQISAIVGVYCGPGTVGVCYSEI</sequence>
<dbReference type="GO" id="GO:0008289">
    <property type="term" value="F:lipid binding"/>
    <property type="evidence" value="ECO:0007669"/>
    <property type="project" value="UniProtKB-KW"/>
</dbReference>
<dbReference type="NCBIfam" id="TIGR00762">
    <property type="entry name" value="DegV"/>
    <property type="match status" value="1"/>
</dbReference>
<dbReference type="Gene3D" id="3.40.50.10170">
    <property type="match status" value="1"/>
</dbReference>